<proteinExistence type="predicted"/>
<evidence type="ECO:0000313" key="3">
    <source>
        <dbReference type="Proteomes" id="UP000824890"/>
    </source>
</evidence>
<evidence type="ECO:0000313" key="2">
    <source>
        <dbReference type="EMBL" id="KAH0863236.1"/>
    </source>
</evidence>
<protein>
    <submittedName>
        <fullName evidence="2">Uncharacterized protein</fullName>
    </submittedName>
</protein>
<organism evidence="2 3">
    <name type="scientific">Brassica napus</name>
    <name type="common">Rape</name>
    <dbReference type="NCBI Taxonomy" id="3708"/>
    <lineage>
        <taxon>Eukaryota</taxon>
        <taxon>Viridiplantae</taxon>
        <taxon>Streptophyta</taxon>
        <taxon>Embryophyta</taxon>
        <taxon>Tracheophyta</taxon>
        <taxon>Spermatophyta</taxon>
        <taxon>Magnoliopsida</taxon>
        <taxon>eudicotyledons</taxon>
        <taxon>Gunneridae</taxon>
        <taxon>Pentapetalae</taxon>
        <taxon>rosids</taxon>
        <taxon>malvids</taxon>
        <taxon>Brassicales</taxon>
        <taxon>Brassicaceae</taxon>
        <taxon>Brassiceae</taxon>
        <taxon>Brassica</taxon>
    </lineage>
</organism>
<keyword evidence="1" id="KW-0732">Signal</keyword>
<feature type="chain" id="PRO_5045083279" evidence="1">
    <location>
        <begin position="23"/>
        <end position="161"/>
    </location>
</feature>
<dbReference type="PANTHER" id="PTHR36336:SF1">
    <property type="entry name" value="OS09G0560400 PROTEIN"/>
    <property type="match status" value="1"/>
</dbReference>
<gene>
    <name evidence="2" type="ORF">HID58_080447</name>
</gene>
<comment type="caution">
    <text evidence="2">The sequence shown here is derived from an EMBL/GenBank/DDBJ whole genome shotgun (WGS) entry which is preliminary data.</text>
</comment>
<name>A0ABQ7Y504_BRANA</name>
<reference evidence="2 3" key="1">
    <citation type="submission" date="2021-05" db="EMBL/GenBank/DDBJ databases">
        <title>Genome Assembly of Synthetic Allotetraploid Brassica napus Reveals Homoeologous Exchanges between Subgenomes.</title>
        <authorList>
            <person name="Davis J.T."/>
        </authorList>
    </citation>
    <scope>NUCLEOTIDE SEQUENCE [LARGE SCALE GENOMIC DNA]</scope>
    <source>
        <strain evidence="3">cv. Da-Ae</strain>
        <tissue evidence="2">Seedling</tissue>
    </source>
</reference>
<evidence type="ECO:0000256" key="1">
    <source>
        <dbReference type="SAM" id="SignalP"/>
    </source>
</evidence>
<accession>A0ABQ7Y504</accession>
<feature type="signal peptide" evidence="1">
    <location>
        <begin position="1"/>
        <end position="22"/>
    </location>
</feature>
<sequence>MACLRSPLYMIILFAYSVAISSSFLSRAHEQNNRNEETRSVGLRFLIGFKETSKGSNVTFECSPSGPCISCNSSERRKEKYRCSETDYGIPFNYREVRGDESSTQHKAHVLSKGNGVSHGVNRVYNSVYPYIKQNMAEHIKYVLTCIAVYSTTGGLANIPF</sequence>
<dbReference type="Proteomes" id="UP000824890">
    <property type="component" value="Unassembled WGS sequence"/>
</dbReference>
<keyword evidence="3" id="KW-1185">Reference proteome</keyword>
<dbReference type="EMBL" id="JAGKQM010000018">
    <property type="protein sequence ID" value="KAH0863236.1"/>
    <property type="molecule type" value="Genomic_DNA"/>
</dbReference>
<dbReference type="PANTHER" id="PTHR36336">
    <property type="entry name" value="OS09G0560400 PROTEIN"/>
    <property type="match status" value="1"/>
</dbReference>